<gene>
    <name evidence="4" type="ORF">PENSTE_c019G08572</name>
</gene>
<feature type="region of interest" description="Disordered" evidence="1">
    <location>
        <begin position="392"/>
        <end position="418"/>
    </location>
</feature>
<dbReference type="Proteomes" id="UP000191285">
    <property type="component" value="Unassembled WGS sequence"/>
</dbReference>
<feature type="compositionally biased region" description="Low complexity" evidence="1">
    <location>
        <begin position="401"/>
        <end position="417"/>
    </location>
</feature>
<evidence type="ECO:0000256" key="3">
    <source>
        <dbReference type="SAM" id="SignalP"/>
    </source>
</evidence>
<evidence type="ECO:0000256" key="2">
    <source>
        <dbReference type="SAM" id="Phobius"/>
    </source>
</evidence>
<keyword evidence="2" id="KW-0472">Membrane</keyword>
<reference evidence="5" key="1">
    <citation type="journal article" date="2017" name="Nat. Microbiol.">
        <title>Global analysis of biosynthetic gene clusters reveals vast potential of secondary metabolite production in Penicillium species.</title>
        <authorList>
            <person name="Nielsen J.C."/>
            <person name="Grijseels S."/>
            <person name="Prigent S."/>
            <person name="Ji B."/>
            <person name="Dainat J."/>
            <person name="Nielsen K.F."/>
            <person name="Frisvad J.C."/>
            <person name="Workman M."/>
            <person name="Nielsen J."/>
        </authorList>
    </citation>
    <scope>NUCLEOTIDE SEQUENCE [LARGE SCALE GENOMIC DNA]</scope>
    <source>
        <strain evidence="5">IBT 24891</strain>
    </source>
</reference>
<keyword evidence="2" id="KW-1133">Transmembrane helix</keyword>
<accession>A0A1V6SVF6</accession>
<dbReference type="AlphaFoldDB" id="A0A1V6SVF6"/>
<keyword evidence="2" id="KW-0812">Transmembrane</keyword>
<dbReference type="OrthoDB" id="536881at2759"/>
<feature type="transmembrane region" description="Helical" evidence="2">
    <location>
        <begin position="426"/>
        <end position="448"/>
    </location>
</feature>
<evidence type="ECO:0008006" key="6">
    <source>
        <dbReference type="Google" id="ProtNLM"/>
    </source>
</evidence>
<sequence length="449" mass="49043">MKYSTFGLIVSIGAFGSCLGAETKECKTDATATGDATTTLDVHNPEQLDALEGCTILNGHIVIQADYEGDFSLNEVTSIQGNVSTIENGVEGLGLFEMEKLREIDHLHLLGLSGDVKLPKLESIGDLEFVQLSDTGSVDLSSLAEADDLSIRGSWLETKLGSLKTVNMGTQFCASQNCSIYGPERKFPYITVDLPSLKKTDYFEVAGAVKSVSVPKLEVVGYVEWSPSDYFPRQGLRVNTEDTKDNALDFDAPKLHTLNGSLEAYGGVSSISLGSLGKTDVRTTLNTDIPLSFYSTIQTAQHFHIWGELRSIDLPEMKDLGYVSLSYTTELPCNDTLYLLWQTQDDNSSDWDDYNTCLDYDYPQDKRATSQGTATMTTATSSTTRSTEIIPSKNEATISRTSSQATETETASGSTQSLTPENTAGLMFSIPLMDCFVLLMMTSVFMFLF</sequence>
<comment type="caution">
    <text evidence="4">The sequence shown here is derived from an EMBL/GenBank/DDBJ whole genome shotgun (WGS) entry which is preliminary data.</text>
</comment>
<proteinExistence type="predicted"/>
<feature type="chain" id="PRO_5012799745" description="Receptor L-domain domain-containing protein" evidence="3">
    <location>
        <begin position="21"/>
        <end position="449"/>
    </location>
</feature>
<keyword evidence="3" id="KW-0732">Signal</keyword>
<dbReference type="STRING" id="303698.A0A1V6SVF6"/>
<name>A0A1V6SVF6_9EURO</name>
<dbReference type="PROSITE" id="PS51257">
    <property type="entry name" value="PROKAR_LIPOPROTEIN"/>
    <property type="match status" value="1"/>
</dbReference>
<evidence type="ECO:0000313" key="5">
    <source>
        <dbReference type="Proteomes" id="UP000191285"/>
    </source>
</evidence>
<evidence type="ECO:0000313" key="4">
    <source>
        <dbReference type="EMBL" id="OQE17997.1"/>
    </source>
</evidence>
<protein>
    <recommendedName>
        <fullName evidence="6">Receptor L-domain domain-containing protein</fullName>
    </recommendedName>
</protein>
<keyword evidence="5" id="KW-1185">Reference proteome</keyword>
<evidence type="ECO:0000256" key="1">
    <source>
        <dbReference type="SAM" id="MobiDB-lite"/>
    </source>
</evidence>
<dbReference type="EMBL" id="MLKD01000019">
    <property type="protein sequence ID" value="OQE17997.1"/>
    <property type="molecule type" value="Genomic_DNA"/>
</dbReference>
<feature type="signal peptide" evidence="3">
    <location>
        <begin position="1"/>
        <end position="20"/>
    </location>
</feature>
<dbReference type="SUPFAM" id="SSF52058">
    <property type="entry name" value="L domain-like"/>
    <property type="match status" value="1"/>
</dbReference>
<organism evidence="4 5">
    <name type="scientific">Penicillium steckii</name>
    <dbReference type="NCBI Taxonomy" id="303698"/>
    <lineage>
        <taxon>Eukaryota</taxon>
        <taxon>Fungi</taxon>
        <taxon>Dikarya</taxon>
        <taxon>Ascomycota</taxon>
        <taxon>Pezizomycotina</taxon>
        <taxon>Eurotiomycetes</taxon>
        <taxon>Eurotiomycetidae</taxon>
        <taxon>Eurotiales</taxon>
        <taxon>Aspergillaceae</taxon>
        <taxon>Penicillium</taxon>
    </lineage>
</organism>